<feature type="compositionally biased region" description="Polar residues" evidence="1">
    <location>
        <begin position="18"/>
        <end position="36"/>
    </location>
</feature>
<dbReference type="KEGG" id="cpsk:Q0N40_10460"/>
<evidence type="ECO:0000313" key="4">
    <source>
        <dbReference type="Proteomes" id="UP001174314"/>
    </source>
</evidence>
<feature type="compositionally biased region" description="Polar residues" evidence="1">
    <location>
        <begin position="253"/>
        <end position="267"/>
    </location>
</feature>
<name>A0AAU0PZ24_9CORY</name>
<feature type="compositionally biased region" description="Low complexity" evidence="1">
    <location>
        <begin position="77"/>
        <end position="89"/>
    </location>
</feature>
<dbReference type="EMBL" id="CP137757">
    <property type="protein sequence ID" value="WPF24917.1"/>
    <property type="molecule type" value="Genomic_DNA"/>
</dbReference>
<reference evidence="3 4" key="1">
    <citation type="submission" date="2023-10" db="EMBL/GenBank/DDBJ databases">
        <title>complete genome sequence of Corynebacterium pseudokroppenstedtii P15-C1.</title>
        <authorList>
            <person name="Bruggemann H."/>
            <person name="Poehlein A."/>
        </authorList>
    </citation>
    <scope>NUCLEOTIDE SEQUENCE [LARGE SCALE GENOMIC DNA]</scope>
    <source>
        <strain evidence="3 4">P15_C1</strain>
    </source>
</reference>
<feature type="compositionally biased region" description="Basic and acidic residues" evidence="1">
    <location>
        <begin position="91"/>
        <end position="108"/>
    </location>
</feature>
<evidence type="ECO:0000256" key="1">
    <source>
        <dbReference type="SAM" id="MobiDB-lite"/>
    </source>
</evidence>
<feature type="transmembrane region" description="Helical" evidence="2">
    <location>
        <begin position="222"/>
        <end position="244"/>
    </location>
</feature>
<dbReference type="Proteomes" id="UP001174314">
    <property type="component" value="Chromosome"/>
</dbReference>
<feature type="compositionally biased region" description="Basic and acidic residues" evidence="1">
    <location>
        <begin position="187"/>
        <end position="196"/>
    </location>
</feature>
<accession>A0AAU0PZ24</accession>
<feature type="compositionally biased region" description="Pro residues" evidence="1">
    <location>
        <begin position="164"/>
        <end position="181"/>
    </location>
</feature>
<proteinExistence type="predicted"/>
<evidence type="ECO:0000256" key="2">
    <source>
        <dbReference type="SAM" id="Phobius"/>
    </source>
</evidence>
<sequence length="404" mass="42526">MGRHANKHARSARDESNQRWFTNHIEQADFASQNDADQGESKKNSRRYSSHQSTSRGGRQVTVAELLARGKQGAEAPSTSPGTSSTTTTRGKKDADARGRHKAQDKSAPHTPRTLSPEESGAPQRYIPERARSASSKKSTTSPTSSKKPPTTPASTTELDKRAPTPPSPTKPETPAKPSPTKPAASKKPDTSDSHVSRRPSGSRPAKSSVPVGPSKRRRHSVAAASIGVGVVACALFGGTFAAWQSGVLGTPGASNSHHTASNTADDQNGDETGGGDGNKQGGSTHQQGDGEPKGDQEVRLSTIKNRPTTAPLPDDAIPANAAAIQDDEAGQFNLAYTGSDSTPAAFAVATRRVFAQQYVKTLNTNMTVDVKSPVSGRNIAMNCRDNGGFVTCEGPDDERVYIQ</sequence>
<keyword evidence="2" id="KW-1133">Transmembrane helix</keyword>
<keyword evidence="2" id="KW-0472">Membrane</keyword>
<feature type="compositionally biased region" description="Low complexity" evidence="1">
    <location>
        <begin position="133"/>
        <end position="157"/>
    </location>
</feature>
<keyword evidence="4" id="KW-1185">Reference proteome</keyword>
<keyword evidence="2" id="KW-0812">Transmembrane</keyword>
<feature type="compositionally biased region" description="Gly residues" evidence="1">
    <location>
        <begin position="272"/>
        <end position="281"/>
    </location>
</feature>
<dbReference type="RefSeq" id="WP_204087688.1">
    <property type="nucleotide sequence ID" value="NZ_CP137757.1"/>
</dbReference>
<evidence type="ECO:0000313" key="3">
    <source>
        <dbReference type="EMBL" id="WPF24917.1"/>
    </source>
</evidence>
<feature type="region of interest" description="Disordered" evidence="1">
    <location>
        <begin position="1"/>
        <end position="219"/>
    </location>
</feature>
<feature type="region of interest" description="Disordered" evidence="1">
    <location>
        <begin position="252"/>
        <end position="297"/>
    </location>
</feature>
<evidence type="ECO:0008006" key="5">
    <source>
        <dbReference type="Google" id="ProtNLM"/>
    </source>
</evidence>
<gene>
    <name evidence="3" type="ORF">Q0N40_10460</name>
</gene>
<dbReference type="AlphaFoldDB" id="A0AAU0PZ24"/>
<protein>
    <recommendedName>
        <fullName evidence="5">Serine/arginine repetitive matrix protein 1</fullName>
    </recommendedName>
</protein>
<organism evidence="3 4">
    <name type="scientific">Corynebacterium pseudokroppenstedtii</name>
    <dbReference type="NCBI Taxonomy" id="2804917"/>
    <lineage>
        <taxon>Bacteria</taxon>
        <taxon>Bacillati</taxon>
        <taxon>Actinomycetota</taxon>
        <taxon>Actinomycetes</taxon>
        <taxon>Mycobacteriales</taxon>
        <taxon>Corynebacteriaceae</taxon>
        <taxon>Corynebacterium</taxon>
    </lineage>
</organism>
<feature type="compositionally biased region" description="Basic residues" evidence="1">
    <location>
        <begin position="1"/>
        <end position="10"/>
    </location>
</feature>